<evidence type="ECO:0000256" key="1">
    <source>
        <dbReference type="SAM" id="MobiDB-lite"/>
    </source>
</evidence>
<gene>
    <name evidence="2" type="ORF">TPAB3V08_LOCUS10792</name>
</gene>
<proteinExistence type="predicted"/>
<sequence length="96" mass="10975">MNTWLSGIKGQSRRRGREPNNIPLWTIEDSTGHEVVSTSTKYRAYTAFISGLRVSTNYSFEVHPVERMRGDCTNASLYFTVGDLEPCYFGVRKNCF</sequence>
<comment type="caution">
    <text evidence="2">The sequence shown here is derived from an EMBL/GenBank/DDBJ whole genome shotgun (WGS) entry which is preliminary data.</text>
</comment>
<feature type="region of interest" description="Disordered" evidence="1">
    <location>
        <begin position="1"/>
        <end position="21"/>
    </location>
</feature>
<keyword evidence="3" id="KW-1185">Reference proteome</keyword>
<name>A0ABN7P7Q5_TIMPD</name>
<dbReference type="Proteomes" id="UP001153148">
    <property type="component" value="Unassembled WGS sequence"/>
</dbReference>
<evidence type="ECO:0000313" key="3">
    <source>
        <dbReference type="Proteomes" id="UP001153148"/>
    </source>
</evidence>
<dbReference type="EMBL" id="CAJPIN010029671">
    <property type="protein sequence ID" value="CAG2063845.1"/>
    <property type="molecule type" value="Genomic_DNA"/>
</dbReference>
<organism evidence="2 3">
    <name type="scientific">Timema podura</name>
    <name type="common">Walking stick</name>
    <dbReference type="NCBI Taxonomy" id="61482"/>
    <lineage>
        <taxon>Eukaryota</taxon>
        <taxon>Metazoa</taxon>
        <taxon>Ecdysozoa</taxon>
        <taxon>Arthropoda</taxon>
        <taxon>Hexapoda</taxon>
        <taxon>Insecta</taxon>
        <taxon>Pterygota</taxon>
        <taxon>Neoptera</taxon>
        <taxon>Polyneoptera</taxon>
        <taxon>Phasmatodea</taxon>
        <taxon>Timematodea</taxon>
        <taxon>Timematoidea</taxon>
        <taxon>Timematidae</taxon>
        <taxon>Timema</taxon>
    </lineage>
</organism>
<accession>A0ABN7P7Q5</accession>
<protein>
    <submittedName>
        <fullName evidence="2">Uncharacterized protein</fullName>
    </submittedName>
</protein>
<evidence type="ECO:0000313" key="2">
    <source>
        <dbReference type="EMBL" id="CAG2063845.1"/>
    </source>
</evidence>
<reference evidence="2" key="1">
    <citation type="submission" date="2021-03" db="EMBL/GenBank/DDBJ databases">
        <authorList>
            <person name="Tran Van P."/>
        </authorList>
    </citation>
    <scope>NUCLEOTIDE SEQUENCE</scope>
</reference>